<gene>
    <name evidence="2" type="ORF">Pa4123_51900</name>
</gene>
<evidence type="ECO:0000313" key="3">
    <source>
        <dbReference type="Proteomes" id="UP001144280"/>
    </source>
</evidence>
<evidence type="ECO:0008006" key="4">
    <source>
        <dbReference type="Google" id="ProtNLM"/>
    </source>
</evidence>
<dbReference type="InterPro" id="IPR006311">
    <property type="entry name" value="TAT_signal"/>
</dbReference>
<protein>
    <recommendedName>
        <fullName evidence="4">Transcriptional regulator</fullName>
    </recommendedName>
</protein>
<proteinExistence type="predicted"/>
<dbReference type="EMBL" id="BSDI01000029">
    <property type="protein sequence ID" value="GLH99914.1"/>
    <property type="molecule type" value="Genomic_DNA"/>
</dbReference>
<organism evidence="2 3">
    <name type="scientific">Phytohabitans aurantiacus</name>
    <dbReference type="NCBI Taxonomy" id="3016789"/>
    <lineage>
        <taxon>Bacteria</taxon>
        <taxon>Bacillati</taxon>
        <taxon>Actinomycetota</taxon>
        <taxon>Actinomycetes</taxon>
        <taxon>Micromonosporales</taxon>
        <taxon>Micromonosporaceae</taxon>
    </lineage>
</organism>
<comment type="caution">
    <text evidence="2">The sequence shown here is derived from an EMBL/GenBank/DDBJ whole genome shotgun (WGS) entry which is preliminary data.</text>
</comment>
<reference evidence="2" key="1">
    <citation type="submission" date="2022-12" db="EMBL/GenBank/DDBJ databases">
        <title>New Phytohabitans aurantiacus sp. RD004123 nov., an actinomycete isolated from soil.</title>
        <authorList>
            <person name="Triningsih D.W."/>
            <person name="Harunari E."/>
            <person name="Igarashi Y."/>
        </authorList>
    </citation>
    <scope>NUCLEOTIDE SEQUENCE</scope>
    <source>
        <strain evidence="2">RD004123</strain>
    </source>
</reference>
<accession>A0ABQ5R1T5</accession>
<keyword evidence="3" id="KW-1185">Reference proteome</keyword>
<sequence>MPVSRRELLAALGIGALGRTLTTLDHAAAAISVDEMLLAELADSLRGVQAAARVLPPHQLIQPLTAQVGLLEVTRRRAPHTLRAAFTQLQAQHAESLSWMAEEAGDLPSAIYWTDRAQHWATQLGWSAMNSYSHVRRSMLAISFSGDGHAAIEQATQALRTPGAPARIRGLAAKQLAYGHSLAGHADASKQALDQTLVLFEAAGREQETGPLVGQRSVATPDLLAIYRGHLRGLPRRRRSGDRDADAAAGADRRRSRRTLGITSAKLAQAYAHADAPDQACQLILATLDGTAAVDSLSTRSELRRALPLLARWPHRDDVAEVRHRLAALG</sequence>
<dbReference type="Proteomes" id="UP001144280">
    <property type="component" value="Unassembled WGS sequence"/>
</dbReference>
<evidence type="ECO:0000313" key="2">
    <source>
        <dbReference type="EMBL" id="GLH99914.1"/>
    </source>
</evidence>
<name>A0ABQ5R1T5_9ACTN</name>
<dbReference type="PROSITE" id="PS51318">
    <property type="entry name" value="TAT"/>
    <property type="match status" value="1"/>
</dbReference>
<feature type="region of interest" description="Disordered" evidence="1">
    <location>
        <begin position="235"/>
        <end position="255"/>
    </location>
</feature>
<evidence type="ECO:0000256" key="1">
    <source>
        <dbReference type="SAM" id="MobiDB-lite"/>
    </source>
</evidence>